<dbReference type="InterPro" id="IPR000719">
    <property type="entry name" value="Prot_kinase_dom"/>
</dbReference>
<evidence type="ECO:0000313" key="11">
    <source>
        <dbReference type="Proteomes" id="UP000286415"/>
    </source>
</evidence>
<comment type="caution">
    <text evidence="10">The sequence shown here is derived from an EMBL/GenBank/DDBJ whole genome shotgun (WGS) entry which is preliminary data.</text>
</comment>
<feature type="region of interest" description="Disordered" evidence="7">
    <location>
        <begin position="610"/>
        <end position="639"/>
    </location>
</feature>
<dbReference type="PROSITE" id="PS50011">
    <property type="entry name" value="PROTEIN_KINASE_DOM"/>
    <property type="match status" value="1"/>
</dbReference>
<accession>A0A8T1MRX8</accession>
<evidence type="ECO:0000256" key="1">
    <source>
        <dbReference type="ARBA" id="ARBA00022679"/>
    </source>
</evidence>
<keyword evidence="1" id="KW-0808">Transferase</keyword>
<dbReference type="Gene3D" id="1.10.510.10">
    <property type="entry name" value="Transferase(Phosphotransferase) domain 1"/>
    <property type="match status" value="1"/>
</dbReference>
<feature type="region of interest" description="Disordered" evidence="7">
    <location>
        <begin position="1405"/>
        <end position="1433"/>
    </location>
</feature>
<dbReference type="InterPro" id="IPR017441">
    <property type="entry name" value="Protein_kinase_ATP_BS"/>
</dbReference>
<evidence type="ECO:0000259" key="8">
    <source>
        <dbReference type="PROSITE" id="PS50011"/>
    </source>
</evidence>
<feature type="region of interest" description="Disordered" evidence="7">
    <location>
        <begin position="694"/>
        <end position="728"/>
    </location>
</feature>
<dbReference type="InterPro" id="IPR011009">
    <property type="entry name" value="Kinase-like_dom_sf"/>
</dbReference>
<evidence type="ECO:0000256" key="6">
    <source>
        <dbReference type="PROSITE-ProRule" id="PRU10141"/>
    </source>
</evidence>
<dbReference type="EMBL" id="NIRI02000042">
    <property type="protein sequence ID" value="KAG5451688.1"/>
    <property type="molecule type" value="Genomic_DNA"/>
</dbReference>
<keyword evidence="2 6" id="KW-0547">Nucleotide-binding</keyword>
<feature type="region of interest" description="Disordered" evidence="7">
    <location>
        <begin position="1080"/>
        <end position="1100"/>
    </location>
</feature>
<feature type="compositionally biased region" description="Polar residues" evidence="7">
    <location>
        <begin position="817"/>
        <end position="830"/>
    </location>
</feature>
<dbReference type="InterPro" id="IPR050538">
    <property type="entry name" value="MAP_kinase_kinase_kinase"/>
</dbReference>
<keyword evidence="11" id="KW-1185">Reference proteome</keyword>
<proteinExistence type="predicted"/>
<evidence type="ECO:0000259" key="9">
    <source>
        <dbReference type="PROSITE" id="PS50966"/>
    </source>
</evidence>
<feature type="domain" description="Protein kinase" evidence="8">
    <location>
        <begin position="1361"/>
        <end position="1672"/>
    </location>
</feature>
<dbReference type="PROSITE" id="PS50966">
    <property type="entry name" value="ZF_SWIM"/>
    <property type="match status" value="1"/>
</dbReference>
<dbReference type="GO" id="GO:0004672">
    <property type="term" value="F:protein kinase activity"/>
    <property type="evidence" value="ECO:0007669"/>
    <property type="project" value="InterPro"/>
</dbReference>
<dbReference type="PROSITE" id="PS00107">
    <property type="entry name" value="PROTEIN_KINASE_ATP"/>
    <property type="match status" value="1"/>
</dbReference>
<dbReference type="PANTHER" id="PTHR48016:SF56">
    <property type="entry name" value="MAPKK KINASE"/>
    <property type="match status" value="1"/>
</dbReference>
<protein>
    <recommendedName>
        <fullName evidence="12">Mitogen-activated protein kinase kinase kinase 1</fullName>
    </recommendedName>
</protein>
<evidence type="ECO:0000256" key="2">
    <source>
        <dbReference type="ARBA" id="ARBA00022741"/>
    </source>
</evidence>
<dbReference type="SMART" id="SM00220">
    <property type="entry name" value="S_TKc"/>
    <property type="match status" value="1"/>
</dbReference>
<keyword evidence="4 6" id="KW-0067">ATP-binding</keyword>
<dbReference type="Gene3D" id="3.30.200.20">
    <property type="entry name" value="Phosphorylase Kinase, domain 1"/>
    <property type="match status" value="1"/>
</dbReference>
<feature type="region of interest" description="Disordered" evidence="7">
    <location>
        <begin position="1679"/>
        <end position="1737"/>
    </location>
</feature>
<dbReference type="SUPFAM" id="SSF56112">
    <property type="entry name" value="Protein kinase-like (PK-like)"/>
    <property type="match status" value="1"/>
</dbReference>
<evidence type="ECO:0008006" key="12">
    <source>
        <dbReference type="Google" id="ProtNLM"/>
    </source>
</evidence>
<gene>
    <name evidence="10" type="ORF">CSKR_102855</name>
</gene>
<keyword evidence="5" id="KW-0863">Zinc-finger</keyword>
<dbReference type="InterPro" id="IPR008271">
    <property type="entry name" value="Ser/Thr_kinase_AS"/>
</dbReference>
<evidence type="ECO:0000256" key="5">
    <source>
        <dbReference type="PROSITE-ProRule" id="PRU00325"/>
    </source>
</evidence>
<reference evidence="10 11" key="2">
    <citation type="journal article" date="2021" name="Genomics">
        <title>High-quality reference genome for Clonorchis sinensis.</title>
        <authorList>
            <person name="Young N.D."/>
            <person name="Stroehlein A.J."/>
            <person name="Kinkar L."/>
            <person name="Wang T."/>
            <person name="Sohn W.M."/>
            <person name="Chang B.C.H."/>
            <person name="Kaur P."/>
            <person name="Weisz D."/>
            <person name="Dudchenko O."/>
            <person name="Aiden E.L."/>
            <person name="Korhonen P.K."/>
            <person name="Gasser R.B."/>
        </authorList>
    </citation>
    <scope>NUCLEOTIDE SEQUENCE [LARGE SCALE GENOMIC DNA]</scope>
    <source>
        <strain evidence="10">Cs-k2</strain>
    </source>
</reference>
<keyword evidence="5" id="KW-0479">Metal-binding</keyword>
<evidence type="ECO:0000256" key="4">
    <source>
        <dbReference type="ARBA" id="ARBA00022840"/>
    </source>
</evidence>
<feature type="binding site" evidence="6">
    <location>
        <position position="1390"/>
    </location>
    <ligand>
        <name>ATP</name>
        <dbReference type="ChEBI" id="CHEBI:30616"/>
    </ligand>
</feature>
<evidence type="ECO:0000313" key="10">
    <source>
        <dbReference type="EMBL" id="KAG5451688.1"/>
    </source>
</evidence>
<name>A0A8T1MRX8_CLOSI</name>
<dbReference type="PANTHER" id="PTHR48016">
    <property type="entry name" value="MAP KINASE KINASE KINASE SSK2-RELATED-RELATED"/>
    <property type="match status" value="1"/>
</dbReference>
<dbReference type="Proteomes" id="UP000286415">
    <property type="component" value="Unassembled WGS sequence"/>
</dbReference>
<feature type="compositionally biased region" description="Polar residues" evidence="7">
    <location>
        <begin position="435"/>
        <end position="445"/>
    </location>
</feature>
<feature type="compositionally biased region" description="Polar residues" evidence="7">
    <location>
        <begin position="610"/>
        <end position="621"/>
    </location>
</feature>
<dbReference type="Pfam" id="PF00069">
    <property type="entry name" value="Pkinase"/>
    <property type="match status" value="1"/>
</dbReference>
<keyword evidence="5" id="KW-0862">Zinc</keyword>
<feature type="region of interest" description="Disordered" evidence="7">
    <location>
        <begin position="278"/>
        <end position="344"/>
    </location>
</feature>
<reference evidence="10 11" key="1">
    <citation type="journal article" date="2018" name="Biotechnol. Adv.">
        <title>Improved genomic resources and new bioinformatic workflow for the carcinogenic parasite Clonorchis sinensis: Biotechnological implications.</title>
        <authorList>
            <person name="Wang D."/>
            <person name="Korhonen P.K."/>
            <person name="Gasser R.B."/>
            <person name="Young N.D."/>
        </authorList>
    </citation>
    <scope>NUCLEOTIDE SEQUENCE [LARGE SCALE GENOMIC DNA]</scope>
    <source>
        <strain evidence="10">Cs-k2</strain>
    </source>
</reference>
<feature type="compositionally biased region" description="Polar residues" evidence="7">
    <location>
        <begin position="1699"/>
        <end position="1712"/>
    </location>
</feature>
<dbReference type="GO" id="GO:0008270">
    <property type="term" value="F:zinc ion binding"/>
    <property type="evidence" value="ECO:0007669"/>
    <property type="project" value="UniProtKB-KW"/>
</dbReference>
<dbReference type="OrthoDB" id="275301at2759"/>
<dbReference type="GO" id="GO:0005524">
    <property type="term" value="F:ATP binding"/>
    <property type="evidence" value="ECO:0007669"/>
    <property type="project" value="UniProtKB-UniRule"/>
</dbReference>
<feature type="domain" description="SWIM-type" evidence="9">
    <location>
        <begin position="101"/>
        <end position="152"/>
    </location>
</feature>
<feature type="region of interest" description="Disordered" evidence="7">
    <location>
        <begin position="430"/>
        <end position="468"/>
    </location>
</feature>
<feature type="compositionally biased region" description="Low complexity" evidence="7">
    <location>
        <begin position="286"/>
        <end position="302"/>
    </location>
</feature>
<dbReference type="InterPro" id="IPR007527">
    <property type="entry name" value="Znf_SWIM"/>
</dbReference>
<organism evidence="10 11">
    <name type="scientific">Clonorchis sinensis</name>
    <name type="common">Chinese liver fluke</name>
    <dbReference type="NCBI Taxonomy" id="79923"/>
    <lineage>
        <taxon>Eukaryota</taxon>
        <taxon>Metazoa</taxon>
        <taxon>Spiralia</taxon>
        <taxon>Lophotrochozoa</taxon>
        <taxon>Platyhelminthes</taxon>
        <taxon>Trematoda</taxon>
        <taxon>Digenea</taxon>
        <taxon>Opisthorchiida</taxon>
        <taxon>Opisthorchiata</taxon>
        <taxon>Opisthorchiidae</taxon>
        <taxon>Clonorchis</taxon>
    </lineage>
</organism>
<evidence type="ECO:0000256" key="7">
    <source>
        <dbReference type="SAM" id="MobiDB-lite"/>
    </source>
</evidence>
<dbReference type="PROSITE" id="PS00108">
    <property type="entry name" value="PROTEIN_KINASE_ST"/>
    <property type="match status" value="1"/>
</dbReference>
<keyword evidence="3" id="KW-0418">Kinase</keyword>
<feature type="region of interest" description="Disordered" evidence="7">
    <location>
        <begin position="817"/>
        <end position="839"/>
    </location>
</feature>
<evidence type="ECO:0000256" key="3">
    <source>
        <dbReference type="ARBA" id="ARBA00022777"/>
    </source>
</evidence>
<feature type="compositionally biased region" description="Basic and acidic residues" evidence="7">
    <location>
        <begin position="699"/>
        <end position="716"/>
    </location>
</feature>
<sequence>MYVRVTSPTKDSTIRVQFNFKRSPASCERSELTGELLKPFGTEQSIKQALTRSFVLVCQPAPNAFVLVSRTTQACRNNAQHAGDERVDPTQLGSVRRRPRFHVVIGPQLCNCQDYLPADDSSPRRATESVPRVVPPVNQPCVHVLFVMLRILKISADDPCLLNVPLPTSKAESLIHQYQNSKLTWRCELPKGHKCSLISLSDVDSKSASTGMMKETQTFLPLAMPKAIYPHRSGINSPRTPQLLALLNEKVQNSPECQELSTLTKDIKAVSRLDTESAGATFDSGSTNPTSTTMSRTSSSDSVEGSRLQAASAYNLEESGDGSAQRRPQTAPQSDPPLKTMRGRAVSMRHACSTTFRPIGDLSPEENRRLSPIKSGDISAHSCLRFRSETKQHPYETLRQTQRVQSTSSSGMSPQQTPIFRHVVHSPFKPVIRPSPSTLTENSQRVPKGQEYVKSSTEEDSTQLPTESGMQVEPCVLCLETLEGDNRSQDNNLVRCRSADAPQRCLATFHLTCCQIWLEEITLEGDSPHCPACLSRWDATPFTIENPQDCAITLAHSAEPSPSSHCCLCCTQSQDSARKPVEEENTVTAKHPVSDGVATISPTNELTSQCTSTTTLNSKGATTKEAAAHPSQSSPPVTPNCPPYVDYKNCVAAFSLEVADAIAAQNSVTRRQWALQRAAQLTVRRILVARQQHQQSKSKVSEASRDHEEQLGSERRAHAHSTTPPSVPTEPDCLRVMFRLIQHLFDDPADAIFIDALRAFRELLGYLVCFNVETQTALQRAIAPILRRLLRFVGGASVLWTLRSPTSGLPTPNLMHQTSTSSVEGWNVNTPPMPDGRPAEKVDVLSRLDSKETDRSMMGTGVLPPPAANLRDRANLALATLVELAKGQNGALAIGRDVECAAQCLPVCGLQHLTRFVLSSAKFHATHLIGRLTLLDKLIRMDQTLPSLNQSGSGAEPHSVTATLLPEQLPNILISNPDRLARRHLCSSLVFARRHLLPPTPNAEMAICFPHHYQFQTGANSNPLSCASPVNSTGKTSDLICSQTQQNNPALDSLYNTQLKASRVARRVFLTAARSLLTYGNRTPPESTSTSNVHSAQTPYSSDDFCPREFVEVEINRTEAPLAAWIRNKLAPLLYPNLVVGPEPSLIPVRMTLSEAPSIPPRNAQVLKKNTAKLPTSKTIETMSCMTVRHCKNISNKSRSSSPAFNQKTSSVAMLLDQPPTPPPRRKISVVQETEFANERQSESEHPHFFRVALEPAYDLVPLSESENYSSMSECEEDEDVDRQREDFPDCMNEPTYGGRSLGSEAELRTEQNAVLRSALRRCSRSLRPLLPVPALSMVMDAFRSTKKLPSADEYYESIDWIRGPILGHGAFSHCYQARDTRTGLLMAVKRIRLGGGSVFPVPTEKSKANNVPGSEGLVNGANPDGPLKGENPRLQKTSGVLSAEAAAQLSEVQAEVDIMIRLSHPNVLRLFGVVFCAHRNLVDLFIEWMPGGSITSLLRQYGAFNESLTLAYGVQVVRGLAYLHKHGILHRDLKGANLLVDHTGSVVRISDFGASARLIGDKSVAGQFQGQVIGTFSFMAPEVLRGETYGRACDIWSVGCCLIEMLTSKPPWYDAKLTNRYALMFAIATSESPPTYPPNIDEDIVDILDACFARHAPSRPTASRLLSYRAFARLTESFSPSKSSDDPRCVPSSGRKGTVTTETGFSPVNSNTDRKSRSKSSHTALPPLPRSASICPNALTRVA</sequence>